<dbReference type="EMBL" id="KZ613944">
    <property type="protein sequence ID" value="PMD41805.1"/>
    <property type="molecule type" value="Genomic_DNA"/>
</dbReference>
<dbReference type="OrthoDB" id="4476201at2759"/>
<dbReference type="InterPro" id="IPR052895">
    <property type="entry name" value="HetReg/Transcr_Mod"/>
</dbReference>
<keyword evidence="3" id="KW-1185">Reference proteome</keyword>
<feature type="domain" description="Heterokaryon incompatibility" evidence="1">
    <location>
        <begin position="70"/>
        <end position="245"/>
    </location>
</feature>
<dbReference type="InterPro" id="IPR010730">
    <property type="entry name" value="HET"/>
</dbReference>
<dbReference type="Proteomes" id="UP000235786">
    <property type="component" value="Unassembled WGS sequence"/>
</dbReference>
<dbReference type="PANTHER" id="PTHR24148">
    <property type="entry name" value="ANKYRIN REPEAT DOMAIN-CONTAINING PROTEIN 39 HOMOLOG-RELATED"/>
    <property type="match status" value="1"/>
</dbReference>
<dbReference type="STRING" id="1149755.A0A2J6RTG6"/>
<accession>A0A2J6RTG6</accession>
<dbReference type="AlphaFoldDB" id="A0A2J6RTG6"/>
<gene>
    <name evidence="2" type="ORF">L207DRAFT_565576</name>
</gene>
<evidence type="ECO:0000313" key="2">
    <source>
        <dbReference type="EMBL" id="PMD41805.1"/>
    </source>
</evidence>
<organism evidence="2 3">
    <name type="scientific">Hyaloscypha variabilis (strain UAMH 11265 / GT02V1 / F)</name>
    <name type="common">Meliniomyces variabilis</name>
    <dbReference type="NCBI Taxonomy" id="1149755"/>
    <lineage>
        <taxon>Eukaryota</taxon>
        <taxon>Fungi</taxon>
        <taxon>Dikarya</taxon>
        <taxon>Ascomycota</taxon>
        <taxon>Pezizomycotina</taxon>
        <taxon>Leotiomycetes</taxon>
        <taxon>Helotiales</taxon>
        <taxon>Hyaloscyphaceae</taxon>
        <taxon>Hyaloscypha</taxon>
        <taxon>Hyaloscypha variabilis</taxon>
    </lineage>
</organism>
<proteinExistence type="predicted"/>
<name>A0A2J6RTG6_HYAVF</name>
<reference evidence="2 3" key="1">
    <citation type="submission" date="2016-04" db="EMBL/GenBank/DDBJ databases">
        <title>A degradative enzymes factory behind the ericoid mycorrhizal symbiosis.</title>
        <authorList>
            <consortium name="DOE Joint Genome Institute"/>
            <person name="Martino E."/>
            <person name="Morin E."/>
            <person name="Grelet G."/>
            <person name="Kuo A."/>
            <person name="Kohler A."/>
            <person name="Daghino S."/>
            <person name="Barry K."/>
            <person name="Choi C."/>
            <person name="Cichocki N."/>
            <person name="Clum A."/>
            <person name="Copeland A."/>
            <person name="Hainaut M."/>
            <person name="Haridas S."/>
            <person name="Labutti K."/>
            <person name="Lindquist E."/>
            <person name="Lipzen A."/>
            <person name="Khouja H.-R."/>
            <person name="Murat C."/>
            <person name="Ohm R."/>
            <person name="Olson A."/>
            <person name="Spatafora J."/>
            <person name="Veneault-Fourrey C."/>
            <person name="Henrissat B."/>
            <person name="Grigoriev I."/>
            <person name="Martin F."/>
            <person name="Perotto S."/>
        </authorList>
    </citation>
    <scope>NUCLEOTIDE SEQUENCE [LARGE SCALE GENOMIC DNA]</scope>
    <source>
        <strain evidence="2 3">F</strain>
    </source>
</reference>
<dbReference type="Pfam" id="PF06985">
    <property type="entry name" value="HET"/>
    <property type="match status" value="1"/>
</dbReference>
<protein>
    <recommendedName>
        <fullName evidence="1">Heterokaryon incompatibility domain-containing protein</fullName>
    </recommendedName>
</protein>
<dbReference type="PANTHER" id="PTHR24148:SF64">
    <property type="entry name" value="HETEROKARYON INCOMPATIBILITY DOMAIN-CONTAINING PROTEIN"/>
    <property type="match status" value="1"/>
</dbReference>
<sequence length="711" mass="80652">MAEHENECHMTDPTGWYKGSPLSCTRSIRLIKLDIRPDEVDDKTDISCKIGRLCFDDYGCDSGGGDLCSFIAISYTWGDPMGNRHRSTAQGESKIQPKEKMIYCNNIALPITSNLFCLLSRLRQTRCDCWIWADAICVNQDDDKERSAQVQLMADIYAKASAVLVWLGEHDNYSNDAFGKIIAMSKASKQNNLQVKNGTRLLTNSLSEASVTLMLGIPPAQDKFFESIAALLTRAWFSRVWTLQEAVLAHHPQVMCGESVLDMTYFLDAISLKYLKSAEGMALLSESYAGGSREETNGTYPQSLATLATGLIEIAALREILASSNHSWKSSAQALYQMLLSYKRRDATDVRDFVYAYLPISSKFQQPEETDFLIPDYEKSATEVFIEATNYIIKSLQHLNILALCCSTRLKGNSVQSEPGRLAGLPSWTPSYNISSFRPLMPEMFTAMGNIKHLLQAHSNSSILEVVGIRISGTFLLAGLPSMHDQYDIKRSFMPFLIAMHGLVAQKGSEENNMRMTLDILLRHQCPWPRGGKETLEDETIKEAMLYLQELLARMTCLELWERNWPNRETMEHPEMIKALVSEANADPVMARTLFPSYKTINQYHNPLADFWSKEKSNEKRKDLQYALAQGILTTRYFFHVKSTPFFGAIYHRYRPGDQLWFLQGLNIPVFLRPHHGDCFELVGAAYIYNYMLGKILETDWAKCEKRILLV</sequence>
<evidence type="ECO:0000259" key="1">
    <source>
        <dbReference type="Pfam" id="PF06985"/>
    </source>
</evidence>
<evidence type="ECO:0000313" key="3">
    <source>
        <dbReference type="Proteomes" id="UP000235786"/>
    </source>
</evidence>